<protein>
    <submittedName>
        <fullName evidence="2">Uncharacterized protein</fullName>
    </submittedName>
</protein>
<comment type="caution">
    <text evidence="2">The sequence shown here is derived from an EMBL/GenBank/DDBJ whole genome shotgun (WGS) entry which is preliminary data.</text>
</comment>
<keyword evidence="1" id="KW-0812">Transmembrane</keyword>
<evidence type="ECO:0000313" key="2">
    <source>
        <dbReference type="EMBL" id="GFH88566.1"/>
    </source>
</evidence>
<evidence type="ECO:0000256" key="1">
    <source>
        <dbReference type="SAM" id="Phobius"/>
    </source>
</evidence>
<accession>A0A7J0A8T1</accession>
<dbReference type="AlphaFoldDB" id="A0A7J0A8T1"/>
<gene>
    <name evidence="2" type="ORF">IMSAGC001_04009</name>
</gene>
<dbReference type="Proteomes" id="UP000491181">
    <property type="component" value="Unassembled WGS sequence"/>
</dbReference>
<keyword evidence="1" id="KW-1133">Transmembrane helix</keyword>
<evidence type="ECO:0000313" key="3">
    <source>
        <dbReference type="Proteomes" id="UP000491181"/>
    </source>
</evidence>
<feature type="transmembrane region" description="Helical" evidence="1">
    <location>
        <begin position="181"/>
        <end position="198"/>
    </location>
</feature>
<name>A0A7J0A8T1_9BACE</name>
<organism evidence="2 3">
    <name type="scientific">Bacteroides acidifaciens</name>
    <dbReference type="NCBI Taxonomy" id="85831"/>
    <lineage>
        <taxon>Bacteria</taxon>
        <taxon>Pseudomonadati</taxon>
        <taxon>Bacteroidota</taxon>
        <taxon>Bacteroidia</taxon>
        <taxon>Bacteroidales</taxon>
        <taxon>Bacteroidaceae</taxon>
        <taxon>Bacteroides</taxon>
    </lineage>
</organism>
<reference evidence="2 3" key="1">
    <citation type="journal article" date="2020" name="Microbiome">
        <title>Single-cell genomics of uncultured bacteria reveals dietary fiber responders in the mouse gut microbiota.</title>
        <authorList>
            <person name="Chijiiwa R."/>
            <person name="Hosokawa M."/>
            <person name="Kogawa M."/>
            <person name="Nishikawa Y."/>
            <person name="Ide K."/>
            <person name="Sakanashi C."/>
            <person name="Takahashi K."/>
            <person name="Takeyama H."/>
        </authorList>
    </citation>
    <scope>NUCLEOTIDE SEQUENCE [LARGE SCALE GENOMIC DNA]</scope>
    <source>
        <strain evidence="2">IMSAGC_001</strain>
    </source>
</reference>
<keyword evidence="1" id="KW-0472">Membrane</keyword>
<dbReference type="EMBL" id="BLLS01000249">
    <property type="protein sequence ID" value="GFH88566.1"/>
    <property type="molecule type" value="Genomic_DNA"/>
</dbReference>
<sequence>MFVPCPVVIDFRFKVCMYILISQSFVADFQFIVRISVIRINRFSVGTFLNGLIHKAFLGCFPISRVIIIGNSKFSAQSASQYRQVLYQPQVCLQHSLIQFIIAYVRQIGYRVCFQHIITTPESILSLHRECGRWSIEYLFEQSSLRCGRAFRFTQHTEHIQFQFRCICDIYIQIHAKIEKILFHLGIIAVSVVCILGIQQSHIILIVQDTEIAQPLTSPAESNIQLMTGRMITQRFLLPINIRIKIAITSGQKRSFVHIRLQAIISQCFIPGFCIRISVGKFRLVYGQT</sequence>
<proteinExistence type="predicted"/>